<dbReference type="AlphaFoldDB" id="X1BV25"/>
<reference evidence="1" key="1">
    <citation type="journal article" date="2014" name="Front. Microbiol.">
        <title>High frequency of phylogenetically diverse reductive dehalogenase-homologous genes in deep subseafloor sedimentary metagenomes.</title>
        <authorList>
            <person name="Kawai M."/>
            <person name="Futagami T."/>
            <person name="Toyoda A."/>
            <person name="Takaki Y."/>
            <person name="Nishi S."/>
            <person name="Hori S."/>
            <person name="Arai W."/>
            <person name="Tsubouchi T."/>
            <person name="Morono Y."/>
            <person name="Uchiyama I."/>
            <person name="Ito T."/>
            <person name="Fujiyama A."/>
            <person name="Inagaki F."/>
            <person name="Takami H."/>
        </authorList>
    </citation>
    <scope>NUCLEOTIDE SEQUENCE</scope>
    <source>
        <strain evidence="1">Expedition CK06-06</strain>
    </source>
</reference>
<sequence>MDSRDMGRLSQFKERLKKGEKEFLAEYLDKYRPSGNLILDV</sequence>
<dbReference type="EMBL" id="BART01018586">
    <property type="protein sequence ID" value="GAG76001.1"/>
    <property type="molecule type" value="Genomic_DNA"/>
</dbReference>
<gene>
    <name evidence="1" type="ORF">S01H4_35039</name>
</gene>
<evidence type="ECO:0000313" key="1">
    <source>
        <dbReference type="EMBL" id="GAG76001.1"/>
    </source>
</evidence>
<comment type="caution">
    <text evidence="1">The sequence shown here is derived from an EMBL/GenBank/DDBJ whole genome shotgun (WGS) entry which is preliminary data.</text>
</comment>
<name>X1BV25_9ZZZZ</name>
<organism evidence="1">
    <name type="scientific">marine sediment metagenome</name>
    <dbReference type="NCBI Taxonomy" id="412755"/>
    <lineage>
        <taxon>unclassified sequences</taxon>
        <taxon>metagenomes</taxon>
        <taxon>ecological metagenomes</taxon>
    </lineage>
</organism>
<protein>
    <submittedName>
        <fullName evidence="1">Uncharacterized protein</fullName>
    </submittedName>
</protein>
<accession>X1BV25</accession>
<proteinExistence type="predicted"/>